<organism evidence="5 6">
    <name type="scientific">Pyricularia oryzae</name>
    <name type="common">Rice blast fungus</name>
    <name type="synonym">Magnaporthe oryzae</name>
    <dbReference type="NCBI Taxonomy" id="318829"/>
    <lineage>
        <taxon>Eukaryota</taxon>
        <taxon>Fungi</taxon>
        <taxon>Dikarya</taxon>
        <taxon>Ascomycota</taxon>
        <taxon>Pezizomycotina</taxon>
        <taxon>Sordariomycetes</taxon>
        <taxon>Sordariomycetidae</taxon>
        <taxon>Magnaporthales</taxon>
        <taxon>Pyriculariaceae</taxon>
        <taxon>Pyricularia</taxon>
    </lineage>
</organism>
<feature type="region of interest" description="Disordered" evidence="1">
    <location>
        <begin position="1"/>
        <end position="86"/>
    </location>
</feature>
<dbReference type="Pfam" id="PF13632">
    <property type="entry name" value="Glyco_trans_2_3"/>
    <property type="match status" value="1"/>
</dbReference>
<dbReference type="Pfam" id="PF25550">
    <property type="entry name" value="DUF7928"/>
    <property type="match status" value="1"/>
</dbReference>
<evidence type="ECO:0000313" key="5">
    <source>
        <dbReference type="EMBL" id="QBZ54212.1"/>
    </source>
</evidence>
<dbReference type="PANTHER" id="PTHR35408:SF1">
    <property type="entry name" value="GLYCOSYLTRANSFERASE 2-LIKE DOMAIN-CONTAINING PROTEIN"/>
    <property type="match status" value="1"/>
</dbReference>
<dbReference type="Gene3D" id="3.90.550.10">
    <property type="entry name" value="Spore Coat Polysaccharide Biosynthesis Protein SpsA, Chain A"/>
    <property type="match status" value="1"/>
</dbReference>
<evidence type="ECO:0000313" key="6">
    <source>
        <dbReference type="Proteomes" id="UP000294847"/>
    </source>
</evidence>
<feature type="transmembrane region" description="Helical" evidence="2">
    <location>
        <begin position="455"/>
        <end position="475"/>
    </location>
</feature>
<evidence type="ECO:0000259" key="3">
    <source>
        <dbReference type="Pfam" id="PF13632"/>
    </source>
</evidence>
<protein>
    <submittedName>
        <fullName evidence="5">Uncharacterized protein</fullName>
    </submittedName>
</protein>
<keyword evidence="2" id="KW-1133">Transmembrane helix</keyword>
<feature type="transmembrane region" description="Helical" evidence="2">
    <location>
        <begin position="1018"/>
        <end position="1043"/>
    </location>
</feature>
<accession>A0A4P7MYQ1</accession>
<proteinExistence type="predicted"/>
<keyword evidence="2" id="KW-0812">Transmembrane</keyword>
<sequence>MSWPLQARTGAAVWPRKNPSSVTSSSTDSPRPLRLCQSPLISSRPTRGFLMRGLDTKRSSLSSIDPSAPEEGSPSPTPPRAPKEFNRPFSQHVYKEPAQNLRYSQPEFVASGIASYSKKTEISQIIQAAPKTENPQPKELDGSRHPRSYGSHQRDEFQSRSHAQQSRGWRLDSAALSLGYQIRSKSQNQPFTAWKYRDPMYIHPYLETPSSILQTSPVDRGQRVRSSSVPSRFCHTGPFSRAHGLPCDVDQARSALMVMWLYQEQLQSRYTNGEGNGEGVILKLGRDSFTCCPATLKDEDDGIFDAVKKMNVRCAMTVNNIVTRALFEILKYQELSSMPLEGGLQVQILKSVKGLPGCQLHHFAAFIEDKQILVVWDDDPKAIFDRAKRLEKKAMALVWPSEQRRSVDSMAAGHDSEGHRTKDVGDHSTIASSRQDLEDILPSHERPINLTSSCIVGISLMLCISALGLGWRLLARDSTVDGDWKRVIFLAIAPINLFISLFFFYSLVSNFFLMLGSSESVKSNSKYYSGERPRSSALAWKGRHLPHVTIQMPVYREGLSGVIKPTVLSLKTAISTYEMQGGTASIFINDDGMQLLSESKAQERRDFYDEHNIGWVARPKHNPPGSSRPSSSIFKQLQRPLKDSEETIIDAQCDGIRPGSPYFIRRGKFKKASNMNHALHISNCVDKKLASVDRSQEIWGWASENVAYNRCLAETLAEDPHGTWASGNIRMGDYILVVDSDTRVPTDFLLDGVTEMDQSPDVAILQYTSGVLQLTDSYFENGIAWFANLIYSAITFAVASGDCCPFVGHNALVRWSAIQDSAAYHDEADGREKYWSESHVSEDFDMAMRLQMAGWTLRYVAYTGTIPAAAEHDPAAKSFAEGLSLTVYDELARWEKYAYGCSELLFNPLRRWPTKGPFTRRFVSFVLSPNIRLPVKITVISYMGTYYAVAVAWIIALFNFFFMGFFSGLYRSFYLDAFAIYISLLFVFPFMGNVALAAHRYRLGQKSIVGALLENFKWVPMFTIFLGGIPIHMSQAIAAHLLGIDMTWGSTAKEVEEVGFVDEMARVLRRFRWSFLMVLTGVALILVCRFLLPTQWQITEFFAIFPLAMVLFCHAALPIVLNPALMSFSW</sequence>
<feature type="transmembrane region" description="Helical" evidence="2">
    <location>
        <begin position="946"/>
        <end position="966"/>
    </location>
</feature>
<feature type="transmembrane region" description="Helical" evidence="2">
    <location>
        <begin position="1073"/>
        <end position="1092"/>
    </location>
</feature>
<dbReference type="PANTHER" id="PTHR35408">
    <property type="entry name" value="CHROMOSOME 15, WHOLE GENOME SHOTGUN SEQUENCE"/>
    <property type="match status" value="1"/>
</dbReference>
<keyword evidence="2" id="KW-0472">Membrane</keyword>
<evidence type="ECO:0000256" key="2">
    <source>
        <dbReference type="SAM" id="Phobius"/>
    </source>
</evidence>
<dbReference type="InterPro" id="IPR029044">
    <property type="entry name" value="Nucleotide-diphossugar_trans"/>
</dbReference>
<feature type="region of interest" description="Disordered" evidence="1">
    <location>
        <begin position="127"/>
        <end position="168"/>
    </location>
</feature>
<feature type="compositionally biased region" description="Low complexity" evidence="1">
    <location>
        <begin position="20"/>
        <end position="29"/>
    </location>
</feature>
<name>A0A4P7MYQ1_PYROR</name>
<dbReference type="SUPFAM" id="SSF53448">
    <property type="entry name" value="Nucleotide-diphospho-sugar transferases"/>
    <property type="match status" value="1"/>
</dbReference>
<dbReference type="EMBL" id="CP034204">
    <property type="protein sequence ID" value="QBZ54212.1"/>
    <property type="molecule type" value="Genomic_DNA"/>
</dbReference>
<dbReference type="InterPro" id="IPR001173">
    <property type="entry name" value="Glyco_trans_2-like"/>
</dbReference>
<reference evidence="5 6" key="1">
    <citation type="journal article" date="2019" name="Mol. Biol. Evol.">
        <title>Blast fungal genomes show frequent chromosomal changes, gene gains and losses, and effector gene turnover.</title>
        <authorList>
            <person name="Gomez Luciano L.B."/>
            <person name="Jason Tsai I."/>
            <person name="Chuma I."/>
            <person name="Tosa Y."/>
            <person name="Chen Y.H."/>
            <person name="Li J.Y."/>
            <person name="Li M.Y."/>
            <person name="Jade Lu M.Y."/>
            <person name="Nakayashiki H."/>
            <person name="Li W.H."/>
        </authorList>
    </citation>
    <scope>NUCLEOTIDE SEQUENCE [LARGE SCALE GENOMIC DNA]</scope>
    <source>
        <strain evidence="5">MZ5-1-6</strain>
    </source>
</reference>
<feature type="transmembrane region" description="Helical" evidence="2">
    <location>
        <begin position="978"/>
        <end position="998"/>
    </location>
</feature>
<feature type="domain" description="Glycosyltransferase 2-like" evidence="3">
    <location>
        <begin position="734"/>
        <end position="962"/>
    </location>
</feature>
<dbReference type="Proteomes" id="UP000294847">
    <property type="component" value="Chromosome 1"/>
</dbReference>
<dbReference type="AlphaFoldDB" id="A0A4P7MYQ1"/>
<evidence type="ECO:0000259" key="4">
    <source>
        <dbReference type="Pfam" id="PF25550"/>
    </source>
</evidence>
<feature type="transmembrane region" description="Helical" evidence="2">
    <location>
        <begin position="487"/>
        <end position="508"/>
    </location>
</feature>
<feature type="transmembrane region" description="Helical" evidence="2">
    <location>
        <begin position="1098"/>
        <end position="1121"/>
    </location>
</feature>
<evidence type="ECO:0000256" key="1">
    <source>
        <dbReference type="SAM" id="MobiDB-lite"/>
    </source>
</evidence>
<feature type="domain" description="DUF7928" evidence="4">
    <location>
        <begin position="253"/>
        <end position="405"/>
    </location>
</feature>
<dbReference type="InterPro" id="IPR057688">
    <property type="entry name" value="DUF7928"/>
</dbReference>
<gene>
    <name evidence="5" type="ORF">PoMZ_09907</name>
</gene>